<organism evidence="1 2">
    <name type="scientific">Pisolithus tinctorius Marx 270</name>
    <dbReference type="NCBI Taxonomy" id="870435"/>
    <lineage>
        <taxon>Eukaryota</taxon>
        <taxon>Fungi</taxon>
        <taxon>Dikarya</taxon>
        <taxon>Basidiomycota</taxon>
        <taxon>Agaricomycotina</taxon>
        <taxon>Agaricomycetes</taxon>
        <taxon>Agaricomycetidae</taxon>
        <taxon>Boletales</taxon>
        <taxon>Sclerodermatineae</taxon>
        <taxon>Pisolithaceae</taxon>
        <taxon>Pisolithus</taxon>
    </lineage>
</organism>
<evidence type="ECO:0000313" key="1">
    <source>
        <dbReference type="EMBL" id="KIO03012.1"/>
    </source>
</evidence>
<keyword evidence="2" id="KW-1185">Reference proteome</keyword>
<dbReference type="EMBL" id="KN831978">
    <property type="protein sequence ID" value="KIO03012.1"/>
    <property type="molecule type" value="Genomic_DNA"/>
</dbReference>
<proteinExistence type="predicted"/>
<evidence type="ECO:0000313" key="2">
    <source>
        <dbReference type="Proteomes" id="UP000054217"/>
    </source>
</evidence>
<name>A0A0C3K070_PISTI</name>
<gene>
    <name evidence="1" type="ORF">M404DRAFT_1001640</name>
</gene>
<accession>A0A0C3K070</accession>
<dbReference type="Proteomes" id="UP000054217">
    <property type="component" value="Unassembled WGS sequence"/>
</dbReference>
<reference evidence="2" key="2">
    <citation type="submission" date="2015-01" db="EMBL/GenBank/DDBJ databases">
        <title>Evolutionary Origins and Diversification of the Mycorrhizal Mutualists.</title>
        <authorList>
            <consortium name="DOE Joint Genome Institute"/>
            <consortium name="Mycorrhizal Genomics Consortium"/>
            <person name="Kohler A."/>
            <person name="Kuo A."/>
            <person name="Nagy L.G."/>
            <person name="Floudas D."/>
            <person name="Copeland A."/>
            <person name="Barry K.W."/>
            <person name="Cichocki N."/>
            <person name="Veneault-Fourrey C."/>
            <person name="LaButti K."/>
            <person name="Lindquist E.A."/>
            <person name="Lipzen A."/>
            <person name="Lundell T."/>
            <person name="Morin E."/>
            <person name="Murat C."/>
            <person name="Riley R."/>
            <person name="Ohm R."/>
            <person name="Sun H."/>
            <person name="Tunlid A."/>
            <person name="Henrissat B."/>
            <person name="Grigoriev I.V."/>
            <person name="Hibbett D.S."/>
            <person name="Martin F."/>
        </authorList>
    </citation>
    <scope>NUCLEOTIDE SEQUENCE [LARGE SCALE GENOMIC DNA]</scope>
    <source>
        <strain evidence="2">Marx 270</strain>
    </source>
</reference>
<sequence length="100" mass="11978">MVRDQKLTCSWLWHSTRREDEMTWIHVYQNSYSQKTPSPDLTLIDQPAHGHSMQKQFPRKIRELNVVLVECSLWDSMPPIFQGQGQVKRSIRWDRALLVW</sequence>
<dbReference type="InParanoid" id="A0A0C3K070"/>
<dbReference type="AlphaFoldDB" id="A0A0C3K070"/>
<dbReference type="HOGENOM" id="CLU_2307180_0_0_1"/>
<reference evidence="1 2" key="1">
    <citation type="submission" date="2014-04" db="EMBL/GenBank/DDBJ databases">
        <authorList>
            <consortium name="DOE Joint Genome Institute"/>
            <person name="Kuo A."/>
            <person name="Kohler A."/>
            <person name="Costa M.D."/>
            <person name="Nagy L.G."/>
            <person name="Floudas D."/>
            <person name="Copeland A."/>
            <person name="Barry K.W."/>
            <person name="Cichocki N."/>
            <person name="Veneault-Fourrey C."/>
            <person name="LaButti K."/>
            <person name="Lindquist E.A."/>
            <person name="Lipzen A."/>
            <person name="Lundell T."/>
            <person name="Morin E."/>
            <person name="Murat C."/>
            <person name="Sun H."/>
            <person name="Tunlid A."/>
            <person name="Henrissat B."/>
            <person name="Grigoriev I.V."/>
            <person name="Hibbett D.S."/>
            <person name="Martin F."/>
            <person name="Nordberg H.P."/>
            <person name="Cantor M.N."/>
            <person name="Hua S.X."/>
        </authorList>
    </citation>
    <scope>NUCLEOTIDE SEQUENCE [LARGE SCALE GENOMIC DNA]</scope>
    <source>
        <strain evidence="1 2">Marx 270</strain>
    </source>
</reference>
<protein>
    <submittedName>
        <fullName evidence="1">Uncharacterized protein</fullName>
    </submittedName>
</protein>